<dbReference type="Pfam" id="PF09411">
    <property type="entry name" value="PagL"/>
    <property type="match status" value="1"/>
</dbReference>
<proteinExistence type="predicted"/>
<dbReference type="InterPro" id="IPR018550">
    <property type="entry name" value="Lipid-A_deacylase-rel"/>
</dbReference>
<protein>
    <recommendedName>
        <fullName evidence="3">Acyloxyacyl hydrolase</fullName>
    </recommendedName>
</protein>
<reference evidence="1" key="1">
    <citation type="submission" date="2022-03" db="EMBL/GenBank/DDBJ databases">
        <title>Genomic Encyclopedia of Type Strains, Phase III (KMG-III): the genomes of soil and plant-associated and newly described type strains.</title>
        <authorList>
            <person name="Whitman W."/>
        </authorList>
    </citation>
    <scope>NUCLEOTIDE SEQUENCE</scope>
    <source>
        <strain evidence="1">ANL 6-2</strain>
    </source>
</reference>
<sequence length="216" mass="24161">MLPGNATDAFFFTGESAMLLAPVTWDWSAARPAKDNAQPMKWILPRVMYLIAVSLAVPPVLSASESNTWVLLGAQVGQHWGEDANLLRGSVLHRLDAPTLGLELLPEYSLSRHRLYGGGEVVWAPAARLLLRRDLGTRRLFFELGSGITYYRADSLDRTRWGSRWQFRSNAGLGLRLDLVHELSIVYRANHSSNGGFRAPNPGLDDHGITLEWHFR</sequence>
<dbReference type="RefSeq" id="WP_253480262.1">
    <property type="nucleotide sequence ID" value="NZ_JALJXV010000007.1"/>
</dbReference>
<name>A0AAE3KBQ5_9GAMM</name>
<keyword evidence="2" id="KW-1185">Reference proteome</keyword>
<comment type="caution">
    <text evidence="1">The sequence shown here is derived from an EMBL/GenBank/DDBJ whole genome shotgun (WGS) entry which is preliminary data.</text>
</comment>
<evidence type="ECO:0000313" key="1">
    <source>
        <dbReference type="EMBL" id="MCP1675935.1"/>
    </source>
</evidence>
<dbReference type="AlphaFoldDB" id="A0AAE3KBQ5"/>
<dbReference type="EMBL" id="JALJXV010000007">
    <property type="protein sequence ID" value="MCP1675935.1"/>
    <property type="molecule type" value="Genomic_DNA"/>
</dbReference>
<gene>
    <name evidence="1" type="ORF">J2T57_003090</name>
</gene>
<evidence type="ECO:0008006" key="3">
    <source>
        <dbReference type="Google" id="ProtNLM"/>
    </source>
</evidence>
<dbReference type="Gene3D" id="2.40.160.20">
    <property type="match status" value="1"/>
</dbReference>
<evidence type="ECO:0000313" key="2">
    <source>
        <dbReference type="Proteomes" id="UP001205843"/>
    </source>
</evidence>
<accession>A0AAE3KBQ5</accession>
<dbReference type="Proteomes" id="UP001205843">
    <property type="component" value="Unassembled WGS sequence"/>
</dbReference>
<organism evidence="1 2">
    <name type="scientific">Natronocella acetinitrilica</name>
    <dbReference type="NCBI Taxonomy" id="414046"/>
    <lineage>
        <taxon>Bacteria</taxon>
        <taxon>Pseudomonadati</taxon>
        <taxon>Pseudomonadota</taxon>
        <taxon>Gammaproteobacteria</taxon>
        <taxon>Chromatiales</taxon>
        <taxon>Ectothiorhodospiraceae</taxon>
        <taxon>Natronocella</taxon>
    </lineage>
</organism>